<evidence type="ECO:0000313" key="2">
    <source>
        <dbReference type="EMBL" id="MEJ8281000.1"/>
    </source>
</evidence>
<dbReference type="InterPro" id="IPR053524">
    <property type="entry name" value="Aerial_hyphae_peptide-synth"/>
</dbReference>
<accession>A0ABU8TC67</accession>
<reference evidence="2 3" key="1">
    <citation type="submission" date="2024-03" db="EMBL/GenBank/DDBJ databases">
        <title>Draft genome sequence of Pseudonocardia sp. DW16-2.</title>
        <authorList>
            <person name="Duangmal K."/>
        </authorList>
    </citation>
    <scope>NUCLEOTIDE SEQUENCE [LARGE SCALE GENOMIC DNA]</scope>
    <source>
        <strain evidence="2 3">DW16-2</strain>
    </source>
</reference>
<gene>
    <name evidence="2" type="primary">lanKC</name>
    <name evidence="2" type="ORF">WJX68_18810</name>
</gene>
<dbReference type="InterPro" id="IPR011009">
    <property type="entry name" value="Kinase-like_dom_sf"/>
</dbReference>
<evidence type="ECO:0000313" key="3">
    <source>
        <dbReference type="Proteomes" id="UP001364211"/>
    </source>
</evidence>
<dbReference type="InterPro" id="IPR012341">
    <property type="entry name" value="6hp_glycosidase-like_sf"/>
</dbReference>
<dbReference type="SUPFAM" id="SSF56112">
    <property type="entry name" value="Protein kinase-like (PK-like)"/>
    <property type="match status" value="1"/>
</dbReference>
<protein>
    <submittedName>
        <fullName evidence="2">Class III lanthionine synthetase LanKC</fullName>
    </submittedName>
</protein>
<dbReference type="EMBL" id="JBBJUP010000016">
    <property type="protein sequence ID" value="MEJ8281000.1"/>
    <property type="molecule type" value="Genomic_DNA"/>
</dbReference>
<evidence type="ECO:0000259" key="1">
    <source>
        <dbReference type="PROSITE" id="PS50011"/>
    </source>
</evidence>
<dbReference type="CDD" id="cd04791">
    <property type="entry name" value="LanC_SerThrkinase"/>
    <property type="match status" value="1"/>
</dbReference>
<dbReference type="Gene3D" id="1.10.510.10">
    <property type="entry name" value="Transferase(Phosphotransferase) domain 1"/>
    <property type="match status" value="1"/>
</dbReference>
<dbReference type="RefSeq" id="WP_340292786.1">
    <property type="nucleotide sequence ID" value="NZ_JBBJUP010000016.1"/>
</dbReference>
<sequence>MKPLAELYTLSDRIFFDAPEVGGETFAEASAPVPPGWERDRNGPWVVLRPPGVELPDQGWKVHVSATPDNAAELVGLVVRWALAHGTTVKFLSGPALVLAHNLKYAPRPSGGKVLALYPCDDDQLRRVLTGLQHEVGGRPGPRVLTDLRWEDGPLHVRYGGFRSRWCTAPDGERVLAIARPDGTLVPDERRPVFTLPEWVEVPEFLREALDRRAVADTEVDWRVTEALHFSNGGGVYLAHRPDRAGAGVQEVVLKEGRPHAGLSRSGADAVARLDHEAAMLRLLDGLDGVPQLVDVFTAAGHRFLAMTRVPGRTLQAWMALNHPLIGPGGSAADRARYTGRALDLRDRVADLVARLHARGVVFGDLHPANILVDDGPDGVRVGLVDFENASLVADGRRQEMGHAGFVALGKAGAEVDRHALAVLTLWLFLPLTSLLALAPDKLDPLVDVAQELFDLPPGLVADIRSGARPAAVTPSPVSAPPGPVDWSVALDSLVDAIAASATPWRTDRLFPGDIEAFRTGGAGLAHGAAGVLWAQLVHGGPVDPDHEDWLRARARGPMLGGPGLGDGAHGVAHVLDLLGHTGEAMDLVRRAAPEVDRAGDLTWLGGLAGIGLNQLHLAQRHDEPALLAAAVRTGERVAAALDSGGPCGIDRPPGALGRARDAGTHGGLLRGWSGPCLLFLGLLDATGEDRWARAASRALGRDLDLCVAVADGTLQVDGGFRTLPYLEVGSAGIALAADALLARTDDDRARAALDALCAACDSEFVAEPNLFFGRAGLLAVSARLAQSARANVDSAKVMGHLARMEWHSLAFHGHVSFPGDGCSRLSMDMGTGNAGVLCAIGSALDAKRPFLPLMVDPEPC</sequence>
<dbReference type="InterPro" id="IPR057929">
    <property type="entry name" value="RamC_N"/>
</dbReference>
<dbReference type="InterPro" id="IPR058053">
    <property type="entry name" value="RamC_C"/>
</dbReference>
<dbReference type="Pfam" id="PF25816">
    <property type="entry name" value="RamC_N"/>
    <property type="match status" value="1"/>
</dbReference>
<comment type="caution">
    <text evidence="2">The sequence shown here is derived from an EMBL/GenBank/DDBJ whole genome shotgun (WGS) entry which is preliminary data.</text>
</comment>
<dbReference type="Proteomes" id="UP001364211">
    <property type="component" value="Unassembled WGS sequence"/>
</dbReference>
<dbReference type="SMART" id="SM01260">
    <property type="entry name" value="LANC_like"/>
    <property type="match status" value="1"/>
</dbReference>
<dbReference type="SMART" id="SM00220">
    <property type="entry name" value="S_TKc"/>
    <property type="match status" value="1"/>
</dbReference>
<dbReference type="InterPro" id="IPR000719">
    <property type="entry name" value="Prot_kinase_dom"/>
</dbReference>
<dbReference type="Pfam" id="PF06293">
    <property type="entry name" value="Kdo"/>
    <property type="match status" value="1"/>
</dbReference>
<name>A0ABU8TC67_9PSEU</name>
<dbReference type="PROSITE" id="PS50011">
    <property type="entry name" value="PROTEIN_KINASE_DOM"/>
    <property type="match status" value="1"/>
</dbReference>
<organism evidence="2 3">
    <name type="scientific">Pseudonocardia spirodelae</name>
    <dbReference type="NCBI Taxonomy" id="3133431"/>
    <lineage>
        <taxon>Bacteria</taxon>
        <taxon>Bacillati</taxon>
        <taxon>Actinomycetota</taxon>
        <taxon>Actinomycetes</taxon>
        <taxon>Pseudonocardiales</taxon>
        <taxon>Pseudonocardiaceae</taxon>
        <taxon>Pseudonocardia</taxon>
    </lineage>
</organism>
<dbReference type="Gene3D" id="1.50.10.10">
    <property type="match status" value="1"/>
</dbReference>
<dbReference type="NCBIfam" id="NF038151">
    <property type="entry name" value="lanthi_synth_III"/>
    <property type="match status" value="1"/>
</dbReference>
<dbReference type="InterPro" id="IPR007822">
    <property type="entry name" value="LANC-like"/>
</dbReference>
<keyword evidence="3" id="KW-1185">Reference proteome</keyword>
<feature type="domain" description="Protein kinase" evidence="1">
    <location>
        <begin position="222"/>
        <end position="519"/>
    </location>
</feature>
<dbReference type="SUPFAM" id="SSF158745">
    <property type="entry name" value="LanC-like"/>
    <property type="match status" value="1"/>
</dbReference>
<proteinExistence type="predicted"/>